<feature type="compositionally biased region" description="Pro residues" evidence="1">
    <location>
        <begin position="666"/>
        <end position="675"/>
    </location>
</feature>
<accession>A0ABQ8L3T2</accession>
<feature type="region of interest" description="Disordered" evidence="1">
    <location>
        <begin position="383"/>
        <end position="537"/>
    </location>
</feature>
<proteinExistence type="predicted"/>
<name>A0ABQ8L3T2_LABRO</name>
<comment type="caution">
    <text evidence="2">The sequence shown here is derived from an EMBL/GenBank/DDBJ whole genome shotgun (WGS) entry which is preliminary data.</text>
</comment>
<evidence type="ECO:0000313" key="3">
    <source>
        <dbReference type="Proteomes" id="UP000830375"/>
    </source>
</evidence>
<feature type="compositionally biased region" description="Polar residues" evidence="1">
    <location>
        <begin position="390"/>
        <end position="423"/>
    </location>
</feature>
<dbReference type="Proteomes" id="UP000830375">
    <property type="component" value="Unassembled WGS sequence"/>
</dbReference>
<feature type="compositionally biased region" description="Basic and acidic residues" evidence="1">
    <location>
        <begin position="452"/>
        <end position="508"/>
    </location>
</feature>
<feature type="region of interest" description="Disordered" evidence="1">
    <location>
        <begin position="263"/>
        <end position="344"/>
    </location>
</feature>
<reference evidence="2 3" key="1">
    <citation type="submission" date="2022-01" db="EMBL/GenBank/DDBJ databases">
        <title>A high-quality chromosome-level genome assembly of rohu carp, Labeo rohita.</title>
        <authorList>
            <person name="Arick M.A. II"/>
            <person name="Hsu C.-Y."/>
            <person name="Magbanua Z."/>
            <person name="Pechanova O."/>
            <person name="Grover C."/>
            <person name="Miller E."/>
            <person name="Thrash A."/>
            <person name="Ezzel L."/>
            <person name="Alam S."/>
            <person name="Benzie J."/>
            <person name="Hamilton M."/>
            <person name="Karsi A."/>
            <person name="Lawrence M.L."/>
            <person name="Peterson D.G."/>
        </authorList>
    </citation>
    <scope>NUCLEOTIDE SEQUENCE [LARGE SCALE GENOMIC DNA]</scope>
    <source>
        <strain evidence="3">BAU-BD-2019</strain>
        <tissue evidence="2">Blood</tissue>
    </source>
</reference>
<sequence>MSLSPCHFSQTVAVHPGLLLPSPIAPIASTPVTYQRQYKYLGLPVTHGRVLDCVFVVSQCLVLLPGLSQYSATQGSSNFFHGHHPGMEYTYLTVGSSFTVGVANEERDTPVMPVAQPARGVAGASERAHIMAATVEPARKMAAAPERDATNTPAAWPAHDTAALLEHAQAGVAALERLLEMAANVELIRKMAARTESRHVTAAIPEPYEGAAVFPELSQVSKSSQVGAVFPELIKLQPSFLSHCTRWLPPRFESARKMAAATPESARKMAAATPESARKMAAATPESARKMAAATPESARKMAAATPESARKMAAATPESARKMAAATPESARKMAAATPESARKMAAATPEPVAKMAAMPEPVAKMAATPEPVAKMTAIAPSAQPAPANATSAQPAPANATSAQPAPANATSTQSAPANTASDPKPTPKLTPVPESAPEITPVLKSASEVTPDHKPAPGLPSDHRAAPELSSDHKPAPELPSDHKPAPGLPSDHKPAPGLPSDHKPASEVPSGLKPAPEVPSGPKSAPEVPSVGEAAPMPPEVSAVAVDPPLEVAPPYKLSASPLILSASSVTVLPRLLRLLFRPEGRCASCSAFRSVLEGCCAFTLYSVCLLCPCFPQVPDRDTDSCSARKAAPPLAPPPAPPWWAPPAPPWKVPALPVLSQSPGPPQGPGPPALALSNPRPTAPWTMVCLERLEAALWGGLCYESGRVLWSAHRQMSLSPCHFSQTVAVHPGLLLPSPIAPIASTPVTYQRQYKYLGLPVTHGRVLDCVFVVSQCLVLLPGLSRFSMSLSGIINKSMHMDPLVSRPVPLVTVRVGNHCHVFTKS</sequence>
<gene>
    <name evidence="2" type="ORF">H4Q32_028861</name>
</gene>
<keyword evidence="3" id="KW-1185">Reference proteome</keyword>
<organism evidence="2 3">
    <name type="scientific">Labeo rohita</name>
    <name type="common">Indian major carp</name>
    <name type="synonym">Cyprinus rohita</name>
    <dbReference type="NCBI Taxonomy" id="84645"/>
    <lineage>
        <taxon>Eukaryota</taxon>
        <taxon>Metazoa</taxon>
        <taxon>Chordata</taxon>
        <taxon>Craniata</taxon>
        <taxon>Vertebrata</taxon>
        <taxon>Euteleostomi</taxon>
        <taxon>Actinopterygii</taxon>
        <taxon>Neopterygii</taxon>
        <taxon>Teleostei</taxon>
        <taxon>Ostariophysi</taxon>
        <taxon>Cypriniformes</taxon>
        <taxon>Cyprinidae</taxon>
        <taxon>Labeoninae</taxon>
        <taxon>Labeonini</taxon>
        <taxon>Labeo</taxon>
    </lineage>
</organism>
<dbReference type="EMBL" id="JACTAM010002274">
    <property type="protein sequence ID" value="KAI2645348.1"/>
    <property type="molecule type" value="Genomic_DNA"/>
</dbReference>
<evidence type="ECO:0000256" key="1">
    <source>
        <dbReference type="SAM" id="MobiDB-lite"/>
    </source>
</evidence>
<evidence type="ECO:0000313" key="2">
    <source>
        <dbReference type="EMBL" id="KAI2645348.1"/>
    </source>
</evidence>
<feature type="region of interest" description="Disordered" evidence="1">
    <location>
        <begin position="659"/>
        <end position="679"/>
    </location>
</feature>
<protein>
    <submittedName>
        <fullName evidence="2">Hyphal wall protein 1</fullName>
    </submittedName>
</protein>